<name>A0A3N1GY23_9PSEU</name>
<dbReference type="AlphaFoldDB" id="A0A3N1GY23"/>
<dbReference type="RefSeq" id="WP_123741336.1">
    <property type="nucleotide sequence ID" value="NZ_RJKM01000001.1"/>
</dbReference>
<feature type="transmembrane region" description="Helical" evidence="1">
    <location>
        <begin position="12"/>
        <end position="30"/>
    </location>
</feature>
<proteinExistence type="predicted"/>
<evidence type="ECO:0000313" key="3">
    <source>
        <dbReference type="Proteomes" id="UP000268727"/>
    </source>
</evidence>
<feature type="transmembrane region" description="Helical" evidence="1">
    <location>
        <begin position="36"/>
        <end position="63"/>
    </location>
</feature>
<keyword evidence="1" id="KW-0812">Transmembrane</keyword>
<keyword evidence="3" id="KW-1185">Reference proteome</keyword>
<evidence type="ECO:0000256" key="1">
    <source>
        <dbReference type="SAM" id="Phobius"/>
    </source>
</evidence>
<protein>
    <submittedName>
        <fullName evidence="2">Uncharacterized protein</fullName>
    </submittedName>
</protein>
<accession>A0A3N1GY23</accession>
<gene>
    <name evidence="2" type="ORF">EDD40_0359</name>
</gene>
<evidence type="ECO:0000313" key="2">
    <source>
        <dbReference type="EMBL" id="ROP35138.1"/>
    </source>
</evidence>
<organism evidence="2 3">
    <name type="scientific">Saccharothrix texasensis</name>
    <dbReference type="NCBI Taxonomy" id="103734"/>
    <lineage>
        <taxon>Bacteria</taxon>
        <taxon>Bacillati</taxon>
        <taxon>Actinomycetota</taxon>
        <taxon>Actinomycetes</taxon>
        <taxon>Pseudonocardiales</taxon>
        <taxon>Pseudonocardiaceae</taxon>
        <taxon>Saccharothrix</taxon>
    </lineage>
</organism>
<reference evidence="2 3" key="1">
    <citation type="submission" date="2018-11" db="EMBL/GenBank/DDBJ databases">
        <title>Sequencing the genomes of 1000 actinobacteria strains.</title>
        <authorList>
            <person name="Klenk H.-P."/>
        </authorList>
    </citation>
    <scope>NUCLEOTIDE SEQUENCE [LARGE SCALE GENOMIC DNA]</scope>
    <source>
        <strain evidence="2 3">DSM 44231</strain>
    </source>
</reference>
<feature type="transmembrane region" description="Helical" evidence="1">
    <location>
        <begin position="75"/>
        <end position="97"/>
    </location>
</feature>
<dbReference type="Proteomes" id="UP000268727">
    <property type="component" value="Unassembled WGS sequence"/>
</dbReference>
<keyword evidence="1" id="KW-0472">Membrane</keyword>
<comment type="caution">
    <text evidence="2">The sequence shown here is derived from an EMBL/GenBank/DDBJ whole genome shotgun (WGS) entry which is preliminary data.</text>
</comment>
<dbReference type="OrthoDB" id="3692290at2"/>
<sequence>MVGRTSWWWSPWWTVIASPVPVALLFWAVIPPGGSFGALVGAGLSALAVGAAWLTVAGVAVVVLPRPRLRHAVRLWPFLLVPALLAAALVVAGTGVVPRAAFDAHRSGFEALVAEAAPGGRIEGRRVGLFTVDVTGEGLDGCTMLTSVDYRSAGWAHCPDHVPVNAQGDGYRYDPIEGPWYGFRFEW</sequence>
<keyword evidence="1" id="KW-1133">Transmembrane helix</keyword>
<dbReference type="EMBL" id="RJKM01000001">
    <property type="protein sequence ID" value="ROP35138.1"/>
    <property type="molecule type" value="Genomic_DNA"/>
</dbReference>